<evidence type="ECO:0000313" key="2">
    <source>
        <dbReference type="EMBL" id="VDP07047.1"/>
    </source>
</evidence>
<proteinExistence type="predicted"/>
<dbReference type="WBParaSite" id="SBAD_0000558501-mRNA-1">
    <property type="protein sequence ID" value="SBAD_0000558501-mRNA-1"/>
    <property type="gene ID" value="SBAD_0000558501"/>
</dbReference>
<dbReference type="GO" id="GO:0016020">
    <property type="term" value="C:membrane"/>
    <property type="evidence" value="ECO:0007669"/>
    <property type="project" value="InterPro"/>
</dbReference>
<keyword evidence="3" id="KW-1185">Reference proteome</keyword>
<dbReference type="Proteomes" id="UP000270296">
    <property type="component" value="Unassembled WGS sequence"/>
</dbReference>
<dbReference type="GO" id="GO:0005262">
    <property type="term" value="F:calcium channel activity"/>
    <property type="evidence" value="ECO:0007669"/>
    <property type="project" value="InterPro"/>
</dbReference>
<feature type="domain" description="RIH" evidence="1">
    <location>
        <begin position="177"/>
        <end position="286"/>
    </location>
</feature>
<dbReference type="PANTHER" id="PTHR45816">
    <property type="entry name" value="MIR DOMAIN-CONTAINING PROTEIN"/>
    <property type="match status" value="1"/>
</dbReference>
<gene>
    <name evidence="2" type="ORF">SBAD_LOCUS5369</name>
</gene>
<reference evidence="2 3" key="2">
    <citation type="submission" date="2018-11" db="EMBL/GenBank/DDBJ databases">
        <authorList>
            <consortium name="Pathogen Informatics"/>
        </authorList>
    </citation>
    <scope>NUCLEOTIDE SEQUENCE [LARGE SCALE GENOMIC DNA]</scope>
</reference>
<evidence type="ECO:0000313" key="3">
    <source>
        <dbReference type="Proteomes" id="UP000270296"/>
    </source>
</evidence>
<dbReference type="Pfam" id="PF01365">
    <property type="entry name" value="RYDR_ITPR"/>
    <property type="match status" value="1"/>
</dbReference>
<organism evidence="4">
    <name type="scientific">Soboliphyme baturini</name>
    <dbReference type="NCBI Taxonomy" id="241478"/>
    <lineage>
        <taxon>Eukaryota</taxon>
        <taxon>Metazoa</taxon>
        <taxon>Ecdysozoa</taxon>
        <taxon>Nematoda</taxon>
        <taxon>Enoplea</taxon>
        <taxon>Dorylaimia</taxon>
        <taxon>Dioctophymatida</taxon>
        <taxon>Dioctophymatoidea</taxon>
        <taxon>Soboliphymatidae</taxon>
        <taxon>Soboliphyme</taxon>
    </lineage>
</organism>
<accession>A0A183IP22</accession>
<evidence type="ECO:0000259" key="1">
    <source>
        <dbReference type="Pfam" id="PF01365"/>
    </source>
</evidence>
<dbReference type="InterPro" id="IPR015925">
    <property type="entry name" value="Ryanodine_IP3_receptor"/>
</dbReference>
<reference evidence="4" key="1">
    <citation type="submission" date="2016-06" db="UniProtKB">
        <authorList>
            <consortium name="WormBaseParasite"/>
        </authorList>
    </citation>
    <scope>IDENTIFICATION</scope>
</reference>
<dbReference type="OrthoDB" id="9874757at2759"/>
<protein>
    <submittedName>
        <fullName evidence="4">RYDR_ITPR domain-containing protein</fullName>
    </submittedName>
</protein>
<dbReference type="AlphaFoldDB" id="A0A183IP22"/>
<sequence length="290" mass="33428">MLSLTIFIISGVYEIFRDESNEEIDNGKSCSNDLELGGDNGRQIIRILLELIMADFPPLVSSALNVFFRLFNQRAELLNALKQIQLLVSQQDVQNYQQVNRDLLLLKNLTEKSELWVYSQRNRNSSLLNGVDHDKGSDEADSVLPKKRSLIRLQSSDSLEAKEEDRKVLMNLFRQLNHDYPLSSEHCYQLLQDLFSNQRDTDVEASWLIDQSHRLNYMIVEQPDAVDTLSAIFNGNRDLCTDVNERLIHHIVQLIERKGRNVSFLRFLQTLLPEDKPIAVTQDKVSQAVK</sequence>
<name>A0A183IP22_9BILA</name>
<dbReference type="PANTHER" id="PTHR45816:SF4">
    <property type="entry name" value="RYR_IP3R HOMOLOGY ASSOCIATED DOMAIN-CONTAINING PROTEIN"/>
    <property type="match status" value="1"/>
</dbReference>
<dbReference type="EMBL" id="UZAM01008944">
    <property type="protein sequence ID" value="VDP07047.1"/>
    <property type="molecule type" value="Genomic_DNA"/>
</dbReference>
<dbReference type="InterPro" id="IPR000699">
    <property type="entry name" value="RIH_dom"/>
</dbReference>
<evidence type="ECO:0000313" key="4">
    <source>
        <dbReference type="WBParaSite" id="SBAD_0000558501-mRNA-1"/>
    </source>
</evidence>